<organism evidence="1 2">
    <name type="scientific">Ceratitis capitata</name>
    <name type="common">Mediterranean fruit fly</name>
    <name type="synonym">Tephritis capitata</name>
    <dbReference type="NCBI Taxonomy" id="7213"/>
    <lineage>
        <taxon>Eukaryota</taxon>
        <taxon>Metazoa</taxon>
        <taxon>Ecdysozoa</taxon>
        <taxon>Arthropoda</taxon>
        <taxon>Hexapoda</taxon>
        <taxon>Insecta</taxon>
        <taxon>Pterygota</taxon>
        <taxon>Neoptera</taxon>
        <taxon>Endopterygota</taxon>
        <taxon>Diptera</taxon>
        <taxon>Brachycera</taxon>
        <taxon>Muscomorpha</taxon>
        <taxon>Tephritoidea</taxon>
        <taxon>Tephritidae</taxon>
        <taxon>Ceratitis</taxon>
        <taxon>Ceratitis</taxon>
    </lineage>
</organism>
<reference evidence="1" key="1">
    <citation type="submission" date="2020-11" db="EMBL/GenBank/DDBJ databases">
        <authorList>
            <person name="Whitehead M."/>
        </authorList>
    </citation>
    <scope>NUCLEOTIDE SEQUENCE</scope>
    <source>
        <strain evidence="1">EGII</strain>
    </source>
</reference>
<accession>A0A811UNJ3</accession>
<feature type="non-terminal residue" evidence="1">
    <location>
        <position position="74"/>
    </location>
</feature>
<evidence type="ECO:0000313" key="2">
    <source>
        <dbReference type="Proteomes" id="UP000606786"/>
    </source>
</evidence>
<proteinExistence type="predicted"/>
<name>A0A811UNJ3_CERCA</name>
<dbReference type="Proteomes" id="UP000606786">
    <property type="component" value="Unassembled WGS sequence"/>
</dbReference>
<sequence length="74" mass="8462">MYKALSLSFRYPYFLQQLVIYSSTTGYHCLGSSKHTAKKNRLNNNNIDLIQPLDQNADLLGEICCRQTMSIGFL</sequence>
<evidence type="ECO:0000313" key="1">
    <source>
        <dbReference type="EMBL" id="CAD7000420.1"/>
    </source>
</evidence>
<gene>
    <name evidence="1" type="ORF">CCAP1982_LOCUS8896</name>
</gene>
<dbReference type="EMBL" id="CAJHJT010000012">
    <property type="protein sequence ID" value="CAD7000420.1"/>
    <property type="molecule type" value="Genomic_DNA"/>
</dbReference>
<comment type="caution">
    <text evidence="1">The sequence shown here is derived from an EMBL/GenBank/DDBJ whole genome shotgun (WGS) entry which is preliminary data.</text>
</comment>
<keyword evidence="2" id="KW-1185">Reference proteome</keyword>
<protein>
    <submittedName>
        <fullName evidence="1">(Mediterranean fruit fly) hypothetical protein</fullName>
    </submittedName>
</protein>
<dbReference type="AlphaFoldDB" id="A0A811UNJ3"/>